<feature type="region of interest" description="Disordered" evidence="1">
    <location>
        <begin position="195"/>
        <end position="240"/>
    </location>
</feature>
<feature type="region of interest" description="Disordered" evidence="1">
    <location>
        <begin position="1"/>
        <end position="97"/>
    </location>
</feature>
<dbReference type="KEGG" id="tasa:A1Q1_04821"/>
<evidence type="ECO:0000313" key="3">
    <source>
        <dbReference type="EMBL" id="EJT46644.1"/>
    </source>
</evidence>
<evidence type="ECO:0000259" key="2">
    <source>
        <dbReference type="Pfam" id="PF12937"/>
    </source>
</evidence>
<dbReference type="GO" id="GO:0005737">
    <property type="term" value="C:cytoplasm"/>
    <property type="evidence" value="ECO:0007669"/>
    <property type="project" value="TreeGrafter"/>
</dbReference>
<dbReference type="InterPro" id="IPR001810">
    <property type="entry name" value="F-box_dom"/>
</dbReference>
<feature type="domain" description="F-box" evidence="2">
    <location>
        <begin position="281"/>
        <end position="338"/>
    </location>
</feature>
<protein>
    <recommendedName>
        <fullName evidence="2">F-box domain-containing protein</fullName>
    </recommendedName>
</protein>
<dbReference type="InterPro" id="IPR050648">
    <property type="entry name" value="F-box_LRR-repeat"/>
</dbReference>
<accession>J6EQ98</accession>
<dbReference type="VEuPathDB" id="FungiDB:A1Q1_04821"/>
<feature type="compositionally biased region" description="Low complexity" evidence="1">
    <location>
        <begin position="137"/>
        <end position="157"/>
    </location>
</feature>
<evidence type="ECO:0000256" key="1">
    <source>
        <dbReference type="SAM" id="MobiDB-lite"/>
    </source>
</evidence>
<dbReference type="PANTHER" id="PTHR13382">
    <property type="entry name" value="MITOCHONDRIAL ATP SYNTHASE COUPLING FACTOR B"/>
    <property type="match status" value="1"/>
</dbReference>
<dbReference type="InterPro" id="IPR032675">
    <property type="entry name" value="LRR_dom_sf"/>
</dbReference>
<dbReference type="SMART" id="SM00367">
    <property type="entry name" value="LRR_CC"/>
    <property type="match status" value="3"/>
</dbReference>
<dbReference type="AlphaFoldDB" id="J6EQ98"/>
<dbReference type="OrthoDB" id="550575at2759"/>
<dbReference type="GeneID" id="25988333"/>
<proteinExistence type="predicted"/>
<name>J6EQ98_TRIAS</name>
<dbReference type="HOGENOM" id="CLU_356470_0_0_1"/>
<dbReference type="SUPFAM" id="SSF52047">
    <property type="entry name" value="RNI-like"/>
    <property type="match status" value="1"/>
</dbReference>
<dbReference type="InterPro" id="IPR006553">
    <property type="entry name" value="Leu-rich_rpt_Cys-con_subtyp"/>
</dbReference>
<dbReference type="Gene3D" id="3.80.10.10">
    <property type="entry name" value="Ribonuclease Inhibitor"/>
    <property type="match status" value="2"/>
</dbReference>
<sequence length="787" mass="86136">MSSPLDIEQPPALDAAGSVSPESPRLQTPRTPPFTSVPVAKYRRTSTGGNLSLSPLQLPRRRSSSNLFPFPYDEDPSPAPHAQTQAASNLPLPPGAAPAMVAPFALLEGATVVEEPMIAESPAAATHSRPASSYEEPTTPGSTISSSSGSRLGAAVRRGLDRRRSRHSIDEEGSPRPSLRSLSFLRRRSMSFSTAFEDVPREDSVPPTPPPSKLESRESRPDSPIATSSRKVFPKKKRGLPPPRGVVLAAGVQSTAVADELVWGTLSYRALPEPDLFGSMLPRELQLKVFAALLESWAASPGHGKWDGALGGRRELVRLSRVSTEWRSLVFDGSLWSDADMSPLAGVLHRNTLRQIMSHARPCVRHLSLRGLDSVAGLDLKPCLSTGNFDWTALTRLDVRGAQSLSVADLVDLIRASPRLEQLVLKGWKLEVRPALAAVLELGLALTELDVSRCQGLEFGAIEEFIASLSPRQSSALRTLRISGLADSSGQKLFNRLAQLPHLTTLDLLGCRWLSQADIQEYVDYLPAEGSPLQHLVLSSCTNLTTDAVELLIGKLPNMRIFEAASLEPVFYMDPPPLLSQLVRSMPLLTHLDLDETGRYGAVDNAVLYELIPGAVPQSPLRVSHLKELRIGSAKEVSASCLVALCRGLPQLRLLAADGTKADGRVLREFLRSRPSGAYISLVDCHRLSNEAYNEAAIFSRPRAGDSDLSSTPFEYADAELEEDRNVVKSFWGWRRATPPMVWRQAREVGELNREIKERGVQERGRGGYRWWQDDFDELERGACTIM</sequence>
<comment type="caution">
    <text evidence="3">The sequence shown here is derived from an EMBL/GenBank/DDBJ whole genome shotgun (WGS) entry which is preliminary data.</text>
</comment>
<gene>
    <name evidence="3" type="ORF">A1Q1_04821</name>
</gene>
<dbReference type="Proteomes" id="UP000002748">
    <property type="component" value="Unassembled WGS sequence"/>
</dbReference>
<dbReference type="RefSeq" id="XP_014178534.1">
    <property type="nucleotide sequence ID" value="XM_014323059.1"/>
</dbReference>
<reference evidence="3 4" key="1">
    <citation type="journal article" date="2012" name="Eukaryot. Cell">
        <title>Draft genome sequence of CBS 2479, the standard type strain of Trichosporon asahii.</title>
        <authorList>
            <person name="Yang R.Y."/>
            <person name="Li H.T."/>
            <person name="Zhu H."/>
            <person name="Zhou G.P."/>
            <person name="Wang M."/>
            <person name="Wang L."/>
        </authorList>
    </citation>
    <scope>NUCLEOTIDE SEQUENCE [LARGE SCALE GENOMIC DNA]</scope>
    <source>
        <strain evidence="4">ATCC 90039 / CBS 2479 / JCM 2466 / KCTC 7840 / NCYC 2677 / UAMH 7654</strain>
    </source>
</reference>
<organism evidence="3 4">
    <name type="scientific">Trichosporon asahii var. asahii (strain ATCC 90039 / CBS 2479 / JCM 2466 / KCTC 7840 / NBRC 103889/ NCYC 2677 / UAMH 7654)</name>
    <name type="common">Yeast</name>
    <dbReference type="NCBI Taxonomy" id="1186058"/>
    <lineage>
        <taxon>Eukaryota</taxon>
        <taxon>Fungi</taxon>
        <taxon>Dikarya</taxon>
        <taxon>Basidiomycota</taxon>
        <taxon>Agaricomycotina</taxon>
        <taxon>Tremellomycetes</taxon>
        <taxon>Trichosporonales</taxon>
        <taxon>Trichosporonaceae</taxon>
        <taxon>Trichosporon</taxon>
    </lineage>
</organism>
<dbReference type="EMBL" id="ALBS01000283">
    <property type="protein sequence ID" value="EJT46644.1"/>
    <property type="molecule type" value="Genomic_DNA"/>
</dbReference>
<feature type="region of interest" description="Disordered" evidence="1">
    <location>
        <begin position="118"/>
        <end position="182"/>
    </location>
</feature>
<dbReference type="Pfam" id="PF12937">
    <property type="entry name" value="F-box-like"/>
    <property type="match status" value="1"/>
</dbReference>
<evidence type="ECO:0000313" key="4">
    <source>
        <dbReference type="Proteomes" id="UP000002748"/>
    </source>
</evidence>